<keyword evidence="2" id="KW-1185">Reference proteome</keyword>
<protein>
    <submittedName>
        <fullName evidence="1">Uncharacterized protein</fullName>
    </submittedName>
</protein>
<accession>A0A1C1A3L7</accession>
<evidence type="ECO:0000313" key="1">
    <source>
        <dbReference type="EMBL" id="OCT15149.1"/>
    </source>
</evidence>
<dbReference type="EMBL" id="LYPC01000014">
    <property type="protein sequence ID" value="OCT15149.1"/>
    <property type="molecule type" value="Genomic_DNA"/>
</dbReference>
<organism evidence="1 2">
    <name type="scientific">Paenibacillus pectinilyticus</name>
    <dbReference type="NCBI Taxonomy" id="512399"/>
    <lineage>
        <taxon>Bacteria</taxon>
        <taxon>Bacillati</taxon>
        <taxon>Bacillota</taxon>
        <taxon>Bacilli</taxon>
        <taxon>Bacillales</taxon>
        <taxon>Paenibacillaceae</taxon>
        <taxon>Paenibacillus</taxon>
    </lineage>
</organism>
<evidence type="ECO:0000313" key="2">
    <source>
        <dbReference type="Proteomes" id="UP000093309"/>
    </source>
</evidence>
<reference evidence="2" key="1">
    <citation type="submission" date="2016-05" db="EMBL/GenBank/DDBJ databases">
        <title>Paenibacillus oryzae. sp. nov., isolated from the rice root.</title>
        <authorList>
            <person name="Zhang J."/>
            <person name="Zhang X."/>
        </authorList>
    </citation>
    <scope>NUCLEOTIDE SEQUENCE [LARGE SCALE GENOMIC DNA]</scope>
    <source>
        <strain evidence="2">KCTC13222</strain>
    </source>
</reference>
<dbReference type="STRING" id="512399.A8709_13665"/>
<sequence>MELYTEKRPTFTAFFSFGMKSYWESEWVVKLLNLKKSASTNKTLKTPIYTFNEYKATNRLQLYKKTISQDIVNRAIVNLRNIGCES</sequence>
<proteinExistence type="predicted"/>
<name>A0A1C1A3L7_9BACL</name>
<comment type="caution">
    <text evidence="1">The sequence shown here is derived from an EMBL/GenBank/DDBJ whole genome shotgun (WGS) entry which is preliminary data.</text>
</comment>
<gene>
    <name evidence="1" type="ORF">A8709_13665</name>
</gene>
<dbReference type="Proteomes" id="UP000093309">
    <property type="component" value="Unassembled WGS sequence"/>
</dbReference>
<dbReference type="AlphaFoldDB" id="A0A1C1A3L7"/>